<evidence type="ECO:0000313" key="2">
    <source>
        <dbReference type="Proteomes" id="UP000548423"/>
    </source>
</evidence>
<dbReference type="Proteomes" id="UP000548423">
    <property type="component" value="Unassembled WGS sequence"/>
</dbReference>
<comment type="caution">
    <text evidence="1">The sequence shown here is derived from an EMBL/GenBank/DDBJ whole genome shotgun (WGS) entry which is preliminary data.</text>
</comment>
<name>A0A852TPU9_9BACI</name>
<protein>
    <submittedName>
        <fullName evidence="1">Uncharacterized protein</fullName>
    </submittedName>
</protein>
<gene>
    <name evidence="1" type="ORF">F4694_005801</name>
</gene>
<reference evidence="2" key="2">
    <citation type="submission" date="2020-08" db="EMBL/GenBank/DDBJ databases">
        <title>The Agave Microbiome: Exploring the role of microbial communities in plant adaptations to desert environments.</title>
        <authorList>
            <person name="Partida-Martinez L.P."/>
        </authorList>
    </citation>
    <scope>NUCLEOTIDE SEQUENCE [LARGE SCALE GENOMIC DNA]</scope>
    <source>
        <strain evidence="2">AT2.8</strain>
    </source>
</reference>
<evidence type="ECO:0000313" key="1">
    <source>
        <dbReference type="EMBL" id="NYE08944.1"/>
    </source>
</evidence>
<reference evidence="2" key="1">
    <citation type="submission" date="2020-07" db="EMBL/GenBank/DDBJ databases">
        <authorList>
            <person name="Partida-Martinez L."/>
            <person name="Huntemann M."/>
            <person name="Clum A."/>
            <person name="Wang J."/>
            <person name="Palaniappan K."/>
            <person name="Ritter S."/>
            <person name="Chen I.-M."/>
            <person name="Stamatis D."/>
            <person name="Reddy T."/>
            <person name="O'Malley R."/>
            <person name="Daum C."/>
            <person name="Shapiro N."/>
            <person name="Ivanova N."/>
            <person name="Kyrpides N."/>
            <person name="Woyke T."/>
        </authorList>
    </citation>
    <scope>NUCLEOTIDE SEQUENCE [LARGE SCALE GENOMIC DNA]</scope>
    <source>
        <strain evidence="2">AT2.8</strain>
    </source>
</reference>
<proteinExistence type="predicted"/>
<dbReference type="EMBL" id="JACCBX010000017">
    <property type="protein sequence ID" value="NYE08944.1"/>
    <property type="molecule type" value="Genomic_DNA"/>
</dbReference>
<accession>A0A852TPU9</accession>
<organism evidence="1 2">
    <name type="scientific">Neobacillus niacini</name>
    <dbReference type="NCBI Taxonomy" id="86668"/>
    <lineage>
        <taxon>Bacteria</taxon>
        <taxon>Bacillati</taxon>
        <taxon>Bacillota</taxon>
        <taxon>Bacilli</taxon>
        <taxon>Bacillales</taxon>
        <taxon>Bacillaceae</taxon>
        <taxon>Neobacillus</taxon>
    </lineage>
</organism>
<dbReference type="AlphaFoldDB" id="A0A852TPU9"/>
<sequence length="119" mass="13765">MVNRIIMISGHYLLSEDPSKYHQYRITGDFNNIESYVNQTPDAVLREKVTTLMDAYDLTYDDLKIQKGDIAPGFGSTGGGIQYEMPLPVDLLEGFRLSRKNKIRCEYVDKRECFRNHPK</sequence>